<protein>
    <submittedName>
        <fullName evidence="2">Uncharacterized protein</fullName>
    </submittedName>
</protein>
<dbReference type="InterPro" id="IPR025659">
    <property type="entry name" value="Tubby-like_C"/>
</dbReference>
<dbReference type="EMBL" id="CP084166">
    <property type="protein sequence ID" value="UJG40316.1"/>
    <property type="molecule type" value="Genomic_DNA"/>
</dbReference>
<feature type="region of interest" description="Disordered" evidence="1">
    <location>
        <begin position="1"/>
        <end position="41"/>
    </location>
</feature>
<evidence type="ECO:0000256" key="1">
    <source>
        <dbReference type="SAM" id="MobiDB-lite"/>
    </source>
</evidence>
<sequence length="308" mass="36869">MNNEEIREITPEDVDEGREQSVREKRKKEKNLNKNETEEDKEAQRLIEEKKLRKTVYKKIIVDLRGTKFHADEWGIRLDQQRQSKSRQWTKDMDTIGDVKINDKPWGKLGIREEKWKTVDPLKKRFVMKLFTNSFYWRGTIEFLQGESVLLSYVTNENCPVYMCNISTSLNLVRIRRLPHKPRFRGEVFGFDIVDDDGIHNVFMIDDKRFTLGSDWYVRDVHNNVVAIINGKFFNVGGRYDIEIYDKKLASNKEFFYVLILFASTLRWHKDIKKLLKKVLYEIRKKNQTLKLQESEADLYLNPRKMNY</sequence>
<proteinExistence type="predicted"/>
<gene>
    <name evidence="2" type="ORF">K9W45_10800</name>
</gene>
<dbReference type="SUPFAM" id="SSF54518">
    <property type="entry name" value="Tubby C-terminal domain-like"/>
    <property type="match status" value="1"/>
</dbReference>
<name>A0A9Y1FKV2_9ARCH</name>
<feature type="compositionally biased region" description="Basic and acidic residues" evidence="1">
    <location>
        <begin position="30"/>
        <end position="41"/>
    </location>
</feature>
<feature type="compositionally biased region" description="Basic and acidic residues" evidence="1">
    <location>
        <begin position="1"/>
        <end position="10"/>
    </location>
</feature>
<dbReference type="AlphaFoldDB" id="A0A9Y1FKV2"/>
<organism evidence="2">
    <name type="scientific">Candidatus Heimdallarchaeum aukensis</name>
    <dbReference type="NCBI Taxonomy" id="2876573"/>
    <lineage>
        <taxon>Archaea</taxon>
        <taxon>Promethearchaeati</taxon>
        <taxon>Candidatus Heimdallarchaeota</taxon>
        <taxon>Candidatus Heimdallarchaeia (ex Rinke et al. 2021) (nom. nud.)</taxon>
        <taxon>Candidatus Heimdallarchaeales</taxon>
        <taxon>Candidatus Heimdallarchaeaceae</taxon>
        <taxon>Candidatus Heimdallarchaeum</taxon>
    </lineage>
</organism>
<dbReference type="Proteomes" id="UP001201020">
    <property type="component" value="Chromosome"/>
</dbReference>
<accession>A0A9Y1FKV2</accession>
<reference evidence="2" key="1">
    <citation type="journal article" date="2022" name="Nat. Microbiol.">
        <title>Unique mobile elements and scalable gene flow at the prokaryote-eukaryote boundary revealed by circularized Asgard archaea genomes.</title>
        <authorList>
            <person name="Wu F."/>
            <person name="Speth D.R."/>
            <person name="Philosof A."/>
            <person name="Cremiere A."/>
            <person name="Narayanan A."/>
            <person name="Barco R.A."/>
            <person name="Connon S.A."/>
            <person name="Amend J.P."/>
            <person name="Antoshechkin I.A."/>
            <person name="Orphan V.J."/>
        </authorList>
    </citation>
    <scope>NUCLEOTIDE SEQUENCE</scope>
    <source>
        <strain evidence="2">PM71</strain>
    </source>
</reference>
<evidence type="ECO:0000313" key="2">
    <source>
        <dbReference type="EMBL" id="UJG40316.1"/>
    </source>
</evidence>